<proteinExistence type="inferred from homology"/>
<reference evidence="3 4" key="1">
    <citation type="submission" date="2019-10" db="EMBL/GenBank/DDBJ databases">
        <title>Halotolerant bacteria associated to Saharan-endemic halophytes Stipa tenacissima L. and Atriplex halimus L mitigate salt stress and promote growth of tomato plants.</title>
        <authorList>
            <person name="Dif G."/>
        </authorList>
    </citation>
    <scope>NUCLEOTIDE SEQUENCE [LARGE SCALE GENOMIC DNA]</scope>
    <source>
        <strain evidence="3 4">IS26</strain>
    </source>
</reference>
<keyword evidence="2" id="KW-0449">Lipoprotein</keyword>
<keyword evidence="2" id="KW-0472">Membrane</keyword>
<sequence>MRQTLRLMAGSALCTALAACTLGPDFVRPEVNLPAQWEGSVITSAAFADDAAWWNGFEDPLLAALASQAMQANLDVQLAANRVAQSRALRGISAADRAPAVGATVGATRARNSEVGLNDPSGNAGREVYGLFQAGIGLSWELDLWGRVRRQVEIADARVQMANEDWHAVQTAVMAETAGTYLQLRATRQLLAITEDNLHIARDVQRLTLARQQQGVATTLQVASAAAQVAALEARVAPLQHRQSQLRNALALLLGRSPQALDAQLENARRDWPALPGMAAGLPSDLVERRPDIRRAEAALHAATAGIGVAKANFLPRITLTGDAGFQAKQLDDLDGWNAHRFSIGPAISLPIFQGGRLKANLALSRLQQRQAALQFQKTVLQAWHDVDDAMDGYSAEQRRGQALQVAVEESDRALVAARRQYQAGVIDMLDVLTTQRIALDNQAALAGSQAAAAIARVDLYRALGGGWDDGDAGAALAGSASAASGAGNMAQRTLRSSQ</sequence>
<accession>A0A7V8CCR5</accession>
<comment type="subcellular location">
    <subcellularLocation>
        <location evidence="2">Cell outer membrane</location>
        <topology evidence="2">Lipid-anchor</topology>
    </subcellularLocation>
</comment>
<keyword evidence="2" id="KW-0812">Transmembrane</keyword>
<feature type="signal peptide" evidence="2">
    <location>
        <begin position="1"/>
        <end position="18"/>
    </location>
</feature>
<evidence type="ECO:0000313" key="4">
    <source>
        <dbReference type="Proteomes" id="UP000449004"/>
    </source>
</evidence>
<keyword evidence="2" id="KW-0732">Signal</keyword>
<dbReference type="InterPro" id="IPR010131">
    <property type="entry name" value="MdtP/NodT-like"/>
</dbReference>
<dbReference type="EMBL" id="WELC01000008">
    <property type="protein sequence ID" value="KAB7631028.1"/>
    <property type="molecule type" value="Genomic_DNA"/>
</dbReference>
<feature type="chain" id="PRO_5031609226" evidence="2">
    <location>
        <begin position="19"/>
        <end position="499"/>
    </location>
</feature>
<dbReference type="PROSITE" id="PS51257">
    <property type="entry name" value="PROKAR_LIPOPROTEIN"/>
    <property type="match status" value="1"/>
</dbReference>
<dbReference type="SUPFAM" id="SSF56954">
    <property type="entry name" value="Outer membrane efflux proteins (OEP)"/>
    <property type="match status" value="1"/>
</dbReference>
<dbReference type="InterPro" id="IPR003423">
    <property type="entry name" value="OMP_efflux"/>
</dbReference>
<dbReference type="Gene3D" id="1.20.1600.10">
    <property type="entry name" value="Outer membrane efflux proteins (OEP)"/>
    <property type="match status" value="1"/>
</dbReference>
<dbReference type="Pfam" id="PF02321">
    <property type="entry name" value="OEP"/>
    <property type="match status" value="2"/>
</dbReference>
<keyword evidence="2" id="KW-0564">Palmitate</keyword>
<evidence type="ECO:0000313" key="3">
    <source>
        <dbReference type="EMBL" id="KAB7631028.1"/>
    </source>
</evidence>
<dbReference type="PANTHER" id="PTHR30203:SF25">
    <property type="entry name" value="OUTER MEMBRANE PROTEIN-RELATED"/>
    <property type="match status" value="1"/>
</dbReference>
<evidence type="ECO:0000256" key="1">
    <source>
        <dbReference type="ARBA" id="ARBA00007613"/>
    </source>
</evidence>
<evidence type="ECO:0000256" key="2">
    <source>
        <dbReference type="RuleBase" id="RU362097"/>
    </source>
</evidence>
<organism evidence="3 4">
    <name type="scientific">Stenotrophomonas rhizophila</name>
    <dbReference type="NCBI Taxonomy" id="216778"/>
    <lineage>
        <taxon>Bacteria</taxon>
        <taxon>Pseudomonadati</taxon>
        <taxon>Pseudomonadota</taxon>
        <taxon>Gammaproteobacteria</taxon>
        <taxon>Lysobacterales</taxon>
        <taxon>Lysobacteraceae</taxon>
        <taxon>Stenotrophomonas</taxon>
    </lineage>
</organism>
<dbReference type="NCBIfam" id="TIGR01845">
    <property type="entry name" value="outer_NodT"/>
    <property type="match status" value="1"/>
</dbReference>
<protein>
    <submittedName>
        <fullName evidence="3">Efflux transporter outer membrane subunit</fullName>
    </submittedName>
</protein>
<gene>
    <name evidence="3" type="ORF">F9K92_07775</name>
</gene>
<dbReference type="AlphaFoldDB" id="A0A7V8CCR5"/>
<dbReference type="GO" id="GO:0015562">
    <property type="term" value="F:efflux transmembrane transporter activity"/>
    <property type="evidence" value="ECO:0007669"/>
    <property type="project" value="InterPro"/>
</dbReference>
<name>A0A7V8CCR5_9GAMM</name>
<dbReference type="Gene3D" id="2.20.200.10">
    <property type="entry name" value="Outer membrane efflux proteins (OEP)"/>
    <property type="match status" value="1"/>
</dbReference>
<dbReference type="PANTHER" id="PTHR30203">
    <property type="entry name" value="OUTER MEMBRANE CATION EFFLUX PROTEIN"/>
    <property type="match status" value="1"/>
</dbReference>
<comment type="similarity">
    <text evidence="1 2">Belongs to the outer membrane factor (OMF) (TC 1.B.17) family.</text>
</comment>
<dbReference type="GO" id="GO:0009279">
    <property type="term" value="C:cell outer membrane"/>
    <property type="evidence" value="ECO:0007669"/>
    <property type="project" value="UniProtKB-SubCell"/>
</dbReference>
<dbReference type="Proteomes" id="UP000449004">
    <property type="component" value="Unassembled WGS sequence"/>
</dbReference>
<comment type="caution">
    <text evidence="3">The sequence shown here is derived from an EMBL/GenBank/DDBJ whole genome shotgun (WGS) entry which is preliminary data.</text>
</comment>
<keyword evidence="2" id="KW-1134">Transmembrane beta strand</keyword>